<dbReference type="EMBL" id="BNCI01000001">
    <property type="protein sequence ID" value="GHF12829.1"/>
    <property type="molecule type" value="Genomic_DNA"/>
</dbReference>
<sequence>MISSVTATILMALLSQDTGSEQVTPFLPGFPDIPVLECCAEIDPDDRLIFDTPAGTVAETHLTSTDSAEATIKAYDIALTGLGWACSANKKSLTCLRSGYQLSIKTLKNKNNSSILAIESSPVRTP</sequence>
<dbReference type="RefSeq" id="WP_191249836.1">
    <property type="nucleotide sequence ID" value="NZ_BNCI01000001.1"/>
</dbReference>
<evidence type="ECO:0000313" key="2">
    <source>
        <dbReference type="Proteomes" id="UP000630923"/>
    </source>
</evidence>
<evidence type="ECO:0000313" key="1">
    <source>
        <dbReference type="EMBL" id="GHF12829.1"/>
    </source>
</evidence>
<dbReference type="AlphaFoldDB" id="A0A919AKC1"/>
<name>A0A919AKC1_9PROT</name>
<accession>A0A919AKC1</accession>
<keyword evidence="2" id="KW-1185">Reference proteome</keyword>
<reference evidence="1" key="2">
    <citation type="submission" date="2020-09" db="EMBL/GenBank/DDBJ databases">
        <authorList>
            <person name="Sun Q."/>
            <person name="Kim S."/>
        </authorList>
    </citation>
    <scope>NUCLEOTIDE SEQUENCE</scope>
    <source>
        <strain evidence="1">KCTC 42590</strain>
    </source>
</reference>
<protein>
    <submittedName>
        <fullName evidence="1">Uncharacterized protein</fullName>
    </submittedName>
</protein>
<dbReference type="Proteomes" id="UP000630923">
    <property type="component" value="Unassembled WGS sequence"/>
</dbReference>
<comment type="caution">
    <text evidence="1">The sequence shown here is derived from an EMBL/GenBank/DDBJ whole genome shotgun (WGS) entry which is preliminary data.</text>
</comment>
<reference evidence="1" key="1">
    <citation type="journal article" date="2014" name="Int. J. Syst. Evol. Microbiol.">
        <title>Complete genome sequence of Corynebacterium casei LMG S-19264T (=DSM 44701T), isolated from a smear-ripened cheese.</title>
        <authorList>
            <consortium name="US DOE Joint Genome Institute (JGI-PGF)"/>
            <person name="Walter F."/>
            <person name="Albersmeier A."/>
            <person name="Kalinowski J."/>
            <person name="Ruckert C."/>
        </authorList>
    </citation>
    <scope>NUCLEOTIDE SEQUENCE</scope>
    <source>
        <strain evidence="1">KCTC 42590</strain>
    </source>
</reference>
<organism evidence="1 2">
    <name type="scientific">Kordiimonas sediminis</name>
    <dbReference type="NCBI Taxonomy" id="1735581"/>
    <lineage>
        <taxon>Bacteria</taxon>
        <taxon>Pseudomonadati</taxon>
        <taxon>Pseudomonadota</taxon>
        <taxon>Alphaproteobacteria</taxon>
        <taxon>Kordiimonadales</taxon>
        <taxon>Kordiimonadaceae</taxon>
        <taxon>Kordiimonas</taxon>
    </lineage>
</organism>
<proteinExistence type="predicted"/>
<gene>
    <name evidence="1" type="ORF">GCM10017044_03490</name>
</gene>